<dbReference type="InterPro" id="IPR004706">
    <property type="entry name" value="Arsenical-R_Acr3"/>
</dbReference>
<keyword evidence="5 10" id="KW-0812">Transmembrane</keyword>
<dbReference type="Proteomes" id="UP000324022">
    <property type="component" value="Unassembled WGS sequence"/>
</dbReference>
<dbReference type="GO" id="GO:0005886">
    <property type="term" value="C:plasma membrane"/>
    <property type="evidence" value="ECO:0007669"/>
    <property type="project" value="UniProtKB-SubCell"/>
</dbReference>
<evidence type="ECO:0000256" key="1">
    <source>
        <dbReference type="ARBA" id="ARBA00004651"/>
    </source>
</evidence>
<dbReference type="GO" id="GO:0015297">
    <property type="term" value="F:antiporter activity"/>
    <property type="evidence" value="ECO:0007669"/>
    <property type="project" value="InterPro"/>
</dbReference>
<dbReference type="InterPro" id="IPR002657">
    <property type="entry name" value="BilAc:Na_symport/Acr3"/>
</dbReference>
<name>A0A5C3E1J1_9BASI</name>
<evidence type="ECO:0000256" key="9">
    <source>
        <dbReference type="SAM" id="MobiDB-lite"/>
    </source>
</evidence>
<dbReference type="Gene3D" id="1.20.1530.20">
    <property type="match status" value="1"/>
</dbReference>
<proteinExistence type="inferred from homology"/>
<feature type="region of interest" description="Disordered" evidence="9">
    <location>
        <begin position="1"/>
        <end position="35"/>
    </location>
</feature>
<reference evidence="11 12" key="1">
    <citation type="submission" date="2018-03" db="EMBL/GenBank/DDBJ databases">
        <authorList>
            <person name="Guldener U."/>
        </authorList>
    </citation>
    <scope>NUCLEOTIDE SEQUENCE [LARGE SCALE GENOMIC DNA]</scope>
    <source>
        <strain evidence="11 12">NBRC100155</strain>
    </source>
</reference>
<dbReference type="PANTHER" id="PTHR43057:SF1">
    <property type="entry name" value="ARSENICAL-RESISTANCE PROTEIN 3"/>
    <property type="match status" value="1"/>
</dbReference>
<dbReference type="OrthoDB" id="187348at2759"/>
<dbReference type="PANTHER" id="PTHR43057">
    <property type="entry name" value="ARSENITE EFFLUX TRANSPORTER"/>
    <property type="match status" value="1"/>
</dbReference>
<keyword evidence="12" id="KW-1185">Reference proteome</keyword>
<evidence type="ECO:0000256" key="5">
    <source>
        <dbReference type="ARBA" id="ARBA00022692"/>
    </source>
</evidence>
<comment type="subcellular location">
    <subcellularLocation>
        <location evidence="1">Cell membrane</location>
        <topology evidence="1">Multi-pass membrane protein</topology>
    </subcellularLocation>
</comment>
<feature type="transmembrane region" description="Helical" evidence="10">
    <location>
        <begin position="154"/>
        <end position="177"/>
    </location>
</feature>
<feature type="transmembrane region" description="Helical" evidence="10">
    <location>
        <begin position="252"/>
        <end position="275"/>
    </location>
</feature>
<keyword evidence="3" id="KW-0813">Transport</keyword>
<dbReference type="EMBL" id="OOIN01000005">
    <property type="protein sequence ID" value="SPO23386.1"/>
    <property type="molecule type" value="Genomic_DNA"/>
</dbReference>
<dbReference type="FunFam" id="1.20.1530.20:FF:000009">
    <property type="entry name" value="Arsenite transporter, ACR3 family"/>
    <property type="match status" value="1"/>
</dbReference>
<dbReference type="InterPro" id="IPR038770">
    <property type="entry name" value="Na+/solute_symporter_sf"/>
</dbReference>
<dbReference type="GO" id="GO:0015104">
    <property type="term" value="F:antimonite transmembrane transporter activity"/>
    <property type="evidence" value="ECO:0007669"/>
    <property type="project" value="TreeGrafter"/>
</dbReference>
<dbReference type="Pfam" id="PF01758">
    <property type="entry name" value="SBF"/>
    <property type="match status" value="1"/>
</dbReference>
<comment type="similarity">
    <text evidence="2">Belongs to the arsenical resistance-3 (ACR3) (TC 2.A.59) family.</text>
</comment>
<feature type="compositionally biased region" description="Polar residues" evidence="9">
    <location>
        <begin position="19"/>
        <end position="31"/>
    </location>
</feature>
<feature type="transmembrane region" description="Helical" evidence="10">
    <location>
        <begin position="328"/>
        <end position="348"/>
    </location>
</feature>
<keyword evidence="7 10" id="KW-1133">Transmembrane helix</keyword>
<keyword evidence="8 10" id="KW-0472">Membrane</keyword>
<keyword evidence="6" id="KW-0059">Arsenical resistance</keyword>
<evidence type="ECO:0000256" key="6">
    <source>
        <dbReference type="ARBA" id="ARBA00022849"/>
    </source>
</evidence>
<feature type="transmembrane region" description="Helical" evidence="10">
    <location>
        <begin position="183"/>
        <end position="202"/>
    </location>
</feature>
<keyword evidence="4" id="KW-1003">Cell membrane</keyword>
<protein>
    <submittedName>
        <fullName evidence="11">Related to arsenite transporter ARR3</fullName>
    </submittedName>
</protein>
<evidence type="ECO:0000256" key="10">
    <source>
        <dbReference type="SAM" id="Phobius"/>
    </source>
</evidence>
<evidence type="ECO:0000313" key="11">
    <source>
        <dbReference type="EMBL" id="SPO23386.1"/>
    </source>
</evidence>
<sequence>MSSSSTLRMQSGDKAHANQLDQNQHAHSMSSTIDTDTEIPDEDGLILDPKGGVPKLRSALQDARDSTGAAKGVLLSLGWLDRLLSLFIIVAMILGVIIGEFAPNAARNLSAGNLRGVSAPLVVGLIVMMWPILTKVQYERLPQMFATRRLWYQLAMSLVLNWVLGPFLMLALAWATLPDLDDYRVGVIMVGLARCIAMVMIWNKIARGDSNTCAIIVIVNSILQIVLYAPFAVFFINVISHDAGFKLDYSDVAIAVAIYLGIPLAAGVLTRLLVLGVFGRDFFHKKFLPFFGPLSLIALLYTIIIIFAEQAQHILDNLGPVFRTFVPLVLYFALMWTGSFVLVWWLSVRYGKTEWGYQMAVVQAFTAGSNNFELAIAVCVAVFGVGSDQALAATIGPLVEVPVLLVLSWVAMFVGKRLQWDSSLQKRQIQGGEKRQQAVGVDLEK</sequence>
<evidence type="ECO:0000256" key="7">
    <source>
        <dbReference type="ARBA" id="ARBA00022989"/>
    </source>
</evidence>
<feature type="transmembrane region" description="Helical" evidence="10">
    <location>
        <begin position="360"/>
        <end position="385"/>
    </location>
</feature>
<dbReference type="GO" id="GO:0015105">
    <property type="term" value="F:arsenite transmembrane transporter activity"/>
    <property type="evidence" value="ECO:0007669"/>
    <property type="project" value="TreeGrafter"/>
</dbReference>
<feature type="transmembrane region" description="Helical" evidence="10">
    <location>
        <begin position="214"/>
        <end position="240"/>
    </location>
</feature>
<feature type="transmembrane region" description="Helical" evidence="10">
    <location>
        <begin position="114"/>
        <end position="133"/>
    </location>
</feature>
<gene>
    <name evidence="11" type="ORF">UTRI_02064</name>
</gene>
<organism evidence="11 12">
    <name type="scientific">Ustilago trichophora</name>
    <dbReference type="NCBI Taxonomy" id="86804"/>
    <lineage>
        <taxon>Eukaryota</taxon>
        <taxon>Fungi</taxon>
        <taxon>Dikarya</taxon>
        <taxon>Basidiomycota</taxon>
        <taxon>Ustilaginomycotina</taxon>
        <taxon>Ustilaginomycetes</taxon>
        <taxon>Ustilaginales</taxon>
        <taxon>Ustilaginaceae</taxon>
        <taxon>Ustilago</taxon>
    </lineage>
</organism>
<evidence type="ECO:0000313" key="12">
    <source>
        <dbReference type="Proteomes" id="UP000324022"/>
    </source>
</evidence>
<feature type="transmembrane region" description="Helical" evidence="10">
    <location>
        <begin position="83"/>
        <end position="102"/>
    </location>
</feature>
<evidence type="ECO:0000256" key="8">
    <source>
        <dbReference type="ARBA" id="ARBA00023136"/>
    </source>
</evidence>
<accession>A0A5C3E1J1</accession>
<evidence type="ECO:0000256" key="2">
    <source>
        <dbReference type="ARBA" id="ARBA00010110"/>
    </source>
</evidence>
<evidence type="ECO:0000256" key="4">
    <source>
        <dbReference type="ARBA" id="ARBA00022475"/>
    </source>
</evidence>
<dbReference type="NCBIfam" id="TIGR00832">
    <property type="entry name" value="acr3"/>
    <property type="match status" value="1"/>
</dbReference>
<dbReference type="GO" id="GO:0046685">
    <property type="term" value="P:response to arsenic-containing substance"/>
    <property type="evidence" value="ECO:0007669"/>
    <property type="project" value="UniProtKB-KW"/>
</dbReference>
<evidence type="ECO:0000256" key="3">
    <source>
        <dbReference type="ARBA" id="ARBA00022448"/>
    </source>
</evidence>
<feature type="transmembrane region" description="Helical" evidence="10">
    <location>
        <begin position="391"/>
        <end position="414"/>
    </location>
</feature>
<feature type="transmembrane region" description="Helical" evidence="10">
    <location>
        <begin position="287"/>
        <end position="308"/>
    </location>
</feature>
<dbReference type="AlphaFoldDB" id="A0A5C3E1J1"/>